<dbReference type="Pfam" id="PF14529">
    <property type="entry name" value="Exo_endo_phos_2"/>
    <property type="match status" value="1"/>
</dbReference>
<evidence type="ECO:0000313" key="3">
    <source>
        <dbReference type="Proteomes" id="UP001148838"/>
    </source>
</evidence>
<feature type="domain" description="Endonuclease/exonuclease/phosphatase" evidence="1">
    <location>
        <begin position="22"/>
        <end position="115"/>
    </location>
</feature>
<dbReference type="PANTHER" id="PTHR19446">
    <property type="entry name" value="REVERSE TRANSCRIPTASES"/>
    <property type="match status" value="1"/>
</dbReference>
<keyword evidence="3" id="KW-1185">Reference proteome</keyword>
<accession>A0ABQ8TS25</accession>
<evidence type="ECO:0000313" key="2">
    <source>
        <dbReference type="EMBL" id="KAJ4448653.1"/>
    </source>
</evidence>
<protein>
    <recommendedName>
        <fullName evidence="1">Endonuclease/exonuclease/phosphatase domain-containing protein</fullName>
    </recommendedName>
</protein>
<comment type="caution">
    <text evidence="2">The sequence shown here is derived from an EMBL/GenBank/DDBJ whole genome shotgun (WGS) entry which is preliminary data.</text>
</comment>
<dbReference type="SUPFAM" id="SSF56219">
    <property type="entry name" value="DNase I-like"/>
    <property type="match status" value="1"/>
</dbReference>
<evidence type="ECO:0000259" key="1">
    <source>
        <dbReference type="Pfam" id="PF14529"/>
    </source>
</evidence>
<reference evidence="2 3" key="1">
    <citation type="journal article" date="2022" name="Allergy">
        <title>Genome assembly and annotation of Periplaneta americana reveal a comprehensive cockroach allergen profile.</title>
        <authorList>
            <person name="Wang L."/>
            <person name="Xiong Q."/>
            <person name="Saelim N."/>
            <person name="Wang L."/>
            <person name="Nong W."/>
            <person name="Wan A.T."/>
            <person name="Shi M."/>
            <person name="Liu X."/>
            <person name="Cao Q."/>
            <person name="Hui J.H.L."/>
            <person name="Sookrung N."/>
            <person name="Leung T.F."/>
            <person name="Tungtrongchitr A."/>
            <person name="Tsui S.K.W."/>
        </authorList>
    </citation>
    <scope>NUCLEOTIDE SEQUENCE [LARGE SCALE GENOMIC DNA]</scope>
    <source>
        <strain evidence="2">PWHHKU_190912</strain>
    </source>
</reference>
<proteinExistence type="predicted"/>
<dbReference type="EMBL" id="JAJSOF020000003">
    <property type="protein sequence ID" value="KAJ4448653.1"/>
    <property type="molecule type" value="Genomic_DNA"/>
</dbReference>
<dbReference type="Proteomes" id="UP001148838">
    <property type="component" value="Unassembled WGS sequence"/>
</dbReference>
<dbReference type="InterPro" id="IPR036691">
    <property type="entry name" value="Endo/exonu/phosph_ase_sf"/>
</dbReference>
<gene>
    <name evidence="2" type="ORF">ANN_00043</name>
</gene>
<sequence length="375" mass="43090">MGQVVDEYAERDVVIVTFEHLIVIGMYIRPTATTEFAIETILHALERAGGRKPILLGGDFNCRKDKPDRKAVTVFETLEEEGFSLVNEGTIPTYVAHNGSSVIDLVFYRGKEIRISRQDHLWTPIRKHIPIQTGFTLKGRKTTVNEQQAAPRHIDPTLLSGLLDEAAITQHLTEGNTDSALSLLETALLNSTLKTKAKSKSKPWFDEECYILRKETLGELHRWRELKSDINLARYTRKRREYQNLQNKKRTQFAEKKELELIADAEAAPYRILQPRRAKVHPQIPMSVWEDHFSAIYQRTQMSSRQPTTASNEGTTQLTTEEVWAAFQRCKRNKAPGPDHLTNEILQESLPATIVIWTSLFNECFRQGKIPDRWR</sequence>
<dbReference type="Gene3D" id="3.60.10.10">
    <property type="entry name" value="Endonuclease/exonuclease/phosphatase"/>
    <property type="match status" value="1"/>
</dbReference>
<organism evidence="2 3">
    <name type="scientific">Periplaneta americana</name>
    <name type="common">American cockroach</name>
    <name type="synonym">Blatta americana</name>
    <dbReference type="NCBI Taxonomy" id="6978"/>
    <lineage>
        <taxon>Eukaryota</taxon>
        <taxon>Metazoa</taxon>
        <taxon>Ecdysozoa</taxon>
        <taxon>Arthropoda</taxon>
        <taxon>Hexapoda</taxon>
        <taxon>Insecta</taxon>
        <taxon>Pterygota</taxon>
        <taxon>Neoptera</taxon>
        <taxon>Polyneoptera</taxon>
        <taxon>Dictyoptera</taxon>
        <taxon>Blattodea</taxon>
        <taxon>Blattoidea</taxon>
        <taxon>Blattidae</taxon>
        <taxon>Blattinae</taxon>
        <taxon>Periplaneta</taxon>
    </lineage>
</organism>
<name>A0ABQ8TS25_PERAM</name>
<dbReference type="InterPro" id="IPR005135">
    <property type="entry name" value="Endo/exonuclease/phosphatase"/>
</dbReference>